<comment type="function">
    <text evidence="3">Required for rescue of stalled ribosomes mediated by trans-translation. Binds to transfer-messenger RNA (tmRNA), required for stable association of tmRNA with ribosomes. tmRNA and SmpB together mimic tRNA shape, replacing the anticodon stem-loop with SmpB. tmRNA is encoded by the ssrA gene; the 2 termini fold to resemble tRNA(Ala) and it encodes a 'tag peptide', a short internal open reading frame. During trans-translation Ala-aminoacylated tmRNA acts like a tRNA, entering the A-site of stalled ribosomes, displacing the stalled mRNA. The ribosome then switches to translate the ORF on the tmRNA; the nascent peptide is terminated with the 'tag peptide' encoded by the tmRNA and targeted for degradation. The ribosome is freed to recommence translation, which seems to be the essential function of trans-translation.</text>
</comment>
<dbReference type="GO" id="GO:0070929">
    <property type="term" value="P:trans-translation"/>
    <property type="evidence" value="ECO:0007669"/>
    <property type="project" value="UniProtKB-UniRule"/>
</dbReference>
<evidence type="ECO:0000256" key="2">
    <source>
        <dbReference type="ARBA" id="ARBA00022884"/>
    </source>
</evidence>
<dbReference type="PANTHER" id="PTHR30308">
    <property type="entry name" value="TMRNA-BINDING COMPONENT OF TRANS-TRANSLATION TAGGING COMPLEX"/>
    <property type="match status" value="1"/>
</dbReference>
<dbReference type="InterPro" id="IPR000037">
    <property type="entry name" value="SsrA-bd_prot"/>
</dbReference>
<evidence type="ECO:0000256" key="3">
    <source>
        <dbReference type="HAMAP-Rule" id="MF_00023"/>
    </source>
</evidence>
<dbReference type="NCBIfam" id="TIGR00086">
    <property type="entry name" value="smpB"/>
    <property type="match status" value="1"/>
</dbReference>
<evidence type="ECO:0000313" key="4">
    <source>
        <dbReference type="EMBL" id="OGY50628.1"/>
    </source>
</evidence>
<dbReference type="PROSITE" id="PS01317">
    <property type="entry name" value="SSRP"/>
    <property type="match status" value="1"/>
</dbReference>
<dbReference type="GO" id="GO:0005829">
    <property type="term" value="C:cytosol"/>
    <property type="evidence" value="ECO:0007669"/>
    <property type="project" value="TreeGrafter"/>
</dbReference>
<comment type="similarity">
    <text evidence="3">Belongs to the SmpB family.</text>
</comment>
<evidence type="ECO:0000313" key="5">
    <source>
        <dbReference type="Proteomes" id="UP000177310"/>
    </source>
</evidence>
<name>A0A1G1YE37_9BACT</name>
<accession>A0A1G1YE37</accession>
<dbReference type="InterPro" id="IPR023620">
    <property type="entry name" value="SmpB"/>
</dbReference>
<dbReference type="Proteomes" id="UP000177310">
    <property type="component" value="Unassembled WGS sequence"/>
</dbReference>
<dbReference type="InterPro" id="IPR020081">
    <property type="entry name" value="SsrA-bd_prot_CS"/>
</dbReference>
<dbReference type="NCBIfam" id="NF003843">
    <property type="entry name" value="PRK05422.1"/>
    <property type="match status" value="1"/>
</dbReference>
<reference evidence="4 5" key="1">
    <citation type="journal article" date="2016" name="Nat. Commun.">
        <title>Thousands of microbial genomes shed light on interconnected biogeochemical processes in an aquifer system.</title>
        <authorList>
            <person name="Anantharaman K."/>
            <person name="Brown C.T."/>
            <person name="Hug L.A."/>
            <person name="Sharon I."/>
            <person name="Castelle C.J."/>
            <person name="Probst A.J."/>
            <person name="Thomas B.C."/>
            <person name="Singh A."/>
            <person name="Wilkins M.J."/>
            <person name="Karaoz U."/>
            <person name="Brodie E.L."/>
            <person name="Williams K.H."/>
            <person name="Hubbard S.S."/>
            <person name="Banfield J.F."/>
        </authorList>
    </citation>
    <scope>NUCLEOTIDE SEQUENCE [LARGE SCALE GENOMIC DNA]</scope>
</reference>
<keyword evidence="2 3" id="KW-0694">RNA-binding</keyword>
<dbReference type="Pfam" id="PF01668">
    <property type="entry name" value="SmpB"/>
    <property type="match status" value="1"/>
</dbReference>
<dbReference type="AlphaFoldDB" id="A0A1G1YE37"/>
<dbReference type="PANTHER" id="PTHR30308:SF2">
    <property type="entry name" value="SSRA-BINDING PROTEIN"/>
    <property type="match status" value="1"/>
</dbReference>
<comment type="subcellular location">
    <subcellularLocation>
        <location evidence="3">Cytoplasm</location>
    </subcellularLocation>
    <text evidence="3">The tmRNA-SmpB complex associates with stalled 70S ribosomes.</text>
</comment>
<proteinExistence type="inferred from homology"/>
<organism evidence="4 5">
    <name type="scientific">Candidatus Buchananbacteria bacterium RIFCSPHIGHO2_02_FULL_56_16</name>
    <dbReference type="NCBI Taxonomy" id="1797542"/>
    <lineage>
        <taxon>Bacteria</taxon>
        <taxon>Candidatus Buchananiibacteriota</taxon>
    </lineage>
</organism>
<dbReference type="CDD" id="cd09294">
    <property type="entry name" value="SmpB"/>
    <property type="match status" value="1"/>
</dbReference>
<dbReference type="Gene3D" id="2.40.280.10">
    <property type="match status" value="1"/>
</dbReference>
<evidence type="ECO:0000256" key="1">
    <source>
        <dbReference type="ARBA" id="ARBA00022490"/>
    </source>
</evidence>
<dbReference type="GO" id="GO:0003723">
    <property type="term" value="F:RNA binding"/>
    <property type="evidence" value="ECO:0007669"/>
    <property type="project" value="UniProtKB-UniRule"/>
</dbReference>
<keyword evidence="1 3" id="KW-0963">Cytoplasm</keyword>
<dbReference type="EMBL" id="MHIL01000028">
    <property type="protein sequence ID" value="OGY50628.1"/>
    <property type="molecule type" value="Genomic_DNA"/>
</dbReference>
<dbReference type="SUPFAM" id="SSF74982">
    <property type="entry name" value="Small protein B (SmpB)"/>
    <property type="match status" value="1"/>
</dbReference>
<gene>
    <name evidence="3" type="primary">smpB</name>
    <name evidence="4" type="ORF">A3J59_01340</name>
</gene>
<protein>
    <recommendedName>
        <fullName evidence="3">SsrA-binding protein</fullName>
    </recommendedName>
    <alternativeName>
        <fullName evidence="3">Small protein B</fullName>
    </alternativeName>
</protein>
<dbReference type="STRING" id="1797542.A3J59_01340"/>
<dbReference type="HAMAP" id="MF_00023">
    <property type="entry name" value="SmpB"/>
    <property type="match status" value="1"/>
</dbReference>
<comment type="caution">
    <text evidence="4">The sequence shown here is derived from an EMBL/GenBank/DDBJ whole genome shotgun (WGS) entry which is preliminary data.</text>
</comment>
<dbReference type="GO" id="GO:0070930">
    <property type="term" value="P:trans-translation-dependent protein tagging"/>
    <property type="evidence" value="ECO:0007669"/>
    <property type="project" value="TreeGrafter"/>
</dbReference>
<sequence length="150" mass="16804">MPTLATNKKALAGNTVLEKLEAGVVLTGPEVKSVKLGRLNLRGSYVSVDGQSQVWLMNAHVSAYPPAGAAQAGYDPTQRRKLLLSKQEIDHLRGRVHEKGLTILPLSVYTKGSLIKLEIGLVRGKKLFEKRETIKKRDIDRQIRQRLRRR</sequence>